<keyword evidence="3" id="KW-1185">Reference proteome</keyword>
<evidence type="ECO:0000313" key="2">
    <source>
        <dbReference type="EMBL" id="OSQ51781.1"/>
    </source>
</evidence>
<protein>
    <submittedName>
        <fullName evidence="2">Uncharacterized protein</fullName>
    </submittedName>
</protein>
<organism evidence="2 3">
    <name type="scientific">Marivita geojedonensis</name>
    <dbReference type="NCBI Taxonomy" id="1123756"/>
    <lineage>
        <taxon>Bacteria</taxon>
        <taxon>Pseudomonadati</taxon>
        <taxon>Pseudomonadota</taxon>
        <taxon>Alphaproteobacteria</taxon>
        <taxon>Rhodobacterales</taxon>
        <taxon>Roseobacteraceae</taxon>
        <taxon>Marivita</taxon>
    </lineage>
</organism>
<dbReference type="AlphaFoldDB" id="A0A1X4NN21"/>
<evidence type="ECO:0000256" key="1">
    <source>
        <dbReference type="SAM" id="Phobius"/>
    </source>
</evidence>
<sequence length="75" mass="8230">MLSRRQSAFFSVPVIGWIARDLKEGGPDTIYYLLVILLTLLVLAVMQWGIVALSMTALAMVPVVMVLLILITVGK</sequence>
<comment type="caution">
    <text evidence="2">The sequence shown here is derived from an EMBL/GenBank/DDBJ whole genome shotgun (WGS) entry which is preliminary data.</text>
</comment>
<gene>
    <name evidence="2" type="ORF">MGEO_07265</name>
</gene>
<name>A0A1X4NN21_9RHOB</name>
<keyword evidence="1" id="KW-0812">Transmembrane</keyword>
<evidence type="ECO:0000313" key="3">
    <source>
        <dbReference type="Proteomes" id="UP000193926"/>
    </source>
</evidence>
<dbReference type="STRING" id="1123756.MGEO_07265"/>
<dbReference type="Proteomes" id="UP000193926">
    <property type="component" value="Unassembled WGS sequence"/>
</dbReference>
<dbReference type="EMBL" id="JFKC01000004">
    <property type="protein sequence ID" value="OSQ51781.1"/>
    <property type="molecule type" value="Genomic_DNA"/>
</dbReference>
<accession>A0A1X4NN21</accession>
<proteinExistence type="predicted"/>
<keyword evidence="1" id="KW-0472">Membrane</keyword>
<reference evidence="2 3" key="1">
    <citation type="submission" date="2014-03" db="EMBL/GenBank/DDBJ databases">
        <title>The draft genome sequence of Marivita geojedonensis KCTC 23882.</title>
        <authorList>
            <person name="Lai Q."/>
            <person name="Shao Z."/>
        </authorList>
    </citation>
    <scope>NUCLEOTIDE SEQUENCE [LARGE SCALE GENOMIC DNA]</scope>
    <source>
        <strain evidence="2 3">DPG-138</strain>
    </source>
</reference>
<keyword evidence="1" id="KW-1133">Transmembrane helix</keyword>
<feature type="transmembrane region" description="Helical" evidence="1">
    <location>
        <begin position="56"/>
        <end position="74"/>
    </location>
</feature>
<feature type="transmembrane region" description="Helical" evidence="1">
    <location>
        <begin position="30"/>
        <end position="50"/>
    </location>
</feature>